<dbReference type="EMBL" id="MDJD01000054">
    <property type="protein sequence ID" value="OEJ99082.1"/>
    <property type="molecule type" value="Genomic_DNA"/>
</dbReference>
<evidence type="ECO:0000313" key="2">
    <source>
        <dbReference type="EMBL" id="OEJ99082.1"/>
    </source>
</evidence>
<dbReference type="CDD" id="cd09620">
    <property type="entry name" value="CBM9_like_3"/>
    <property type="match status" value="1"/>
</dbReference>
<dbReference type="AlphaFoldDB" id="A0A1E5SIY3"/>
<reference evidence="2 3" key="1">
    <citation type="submission" date="2016-05" db="EMBL/GenBank/DDBJ databases">
        <title>Draft Genome Sequence of Algibacter sp. Strain SK-16 Isolated from the Surface Water of Aburatsubo Inlet.</title>
        <authorList>
            <person name="Wong S.-K."/>
            <person name="Yoshizawa S."/>
            <person name="Nakajima Y."/>
            <person name="Ogura Y."/>
            <person name="Tetsuya H."/>
            <person name="Hamasaki K."/>
        </authorList>
    </citation>
    <scope>NUCLEOTIDE SEQUENCE [LARGE SCALE GENOMIC DNA]</scope>
    <source>
        <strain evidence="2 3">SK-16</strain>
    </source>
</reference>
<proteinExistence type="predicted"/>
<dbReference type="GO" id="GO:0030246">
    <property type="term" value="F:carbohydrate binding"/>
    <property type="evidence" value="ECO:0007669"/>
    <property type="project" value="InterPro"/>
</dbReference>
<accession>A0A1E5SIY3</accession>
<evidence type="ECO:0000313" key="3">
    <source>
        <dbReference type="Proteomes" id="UP000095713"/>
    </source>
</evidence>
<gene>
    <name evidence="2" type="ORF">A8C32_07860</name>
</gene>
<feature type="domain" description="Carbohydrate-binding" evidence="1">
    <location>
        <begin position="35"/>
        <end position="129"/>
    </location>
</feature>
<comment type="caution">
    <text evidence="2">The sequence shown here is derived from an EMBL/GenBank/DDBJ whole genome shotgun (WGS) entry which is preliminary data.</text>
</comment>
<dbReference type="GO" id="GO:0004553">
    <property type="term" value="F:hydrolase activity, hydrolyzing O-glycosyl compounds"/>
    <property type="evidence" value="ECO:0007669"/>
    <property type="project" value="InterPro"/>
</dbReference>
<dbReference type="Gene3D" id="2.60.40.1190">
    <property type="match status" value="1"/>
</dbReference>
<dbReference type="SUPFAM" id="SSF49344">
    <property type="entry name" value="CBD9-like"/>
    <property type="match status" value="1"/>
</dbReference>
<dbReference type="GO" id="GO:0016052">
    <property type="term" value="P:carbohydrate catabolic process"/>
    <property type="evidence" value="ECO:0007669"/>
    <property type="project" value="InterPro"/>
</dbReference>
<sequence length="175" mass="20756">MVCLFNQILPAQEYKLSLEERPLYKAKKTNTKIVIDGKMDEEVWEKSEARTLDYHYLTQTPTDKQKTASRMLWDNKTIYLFYKSEYKYLTANEKNRDSKPYLDDCAEIFFIPVPNSLNMHFCFEINLYKAKNDLVFINNYYDNKNATIKAYNPDYKVENAFKGSTNLYPIKKGTK</sequence>
<dbReference type="STRING" id="1849968.A8C32_07860"/>
<dbReference type="Pfam" id="PF06452">
    <property type="entry name" value="CBM9_1"/>
    <property type="match status" value="1"/>
</dbReference>
<dbReference type="InterPro" id="IPR010502">
    <property type="entry name" value="Carb-bd_dom_fam9"/>
</dbReference>
<name>A0A1E5SIY3_9FLAO</name>
<keyword evidence="3" id="KW-1185">Reference proteome</keyword>
<organism evidence="2 3">
    <name type="scientific">Flavivirga aquatica</name>
    <dbReference type="NCBI Taxonomy" id="1849968"/>
    <lineage>
        <taxon>Bacteria</taxon>
        <taxon>Pseudomonadati</taxon>
        <taxon>Bacteroidota</taxon>
        <taxon>Flavobacteriia</taxon>
        <taxon>Flavobacteriales</taxon>
        <taxon>Flavobacteriaceae</taxon>
        <taxon>Flavivirga</taxon>
    </lineage>
</organism>
<dbReference type="Proteomes" id="UP000095713">
    <property type="component" value="Unassembled WGS sequence"/>
</dbReference>
<evidence type="ECO:0000259" key="1">
    <source>
        <dbReference type="Pfam" id="PF06452"/>
    </source>
</evidence>
<protein>
    <recommendedName>
        <fullName evidence="1">Carbohydrate-binding domain-containing protein</fullName>
    </recommendedName>
</protein>